<organism evidence="1">
    <name type="scientific">human gut metagenome</name>
    <dbReference type="NCBI Taxonomy" id="408170"/>
    <lineage>
        <taxon>unclassified sequences</taxon>
        <taxon>metagenomes</taxon>
        <taxon>organismal metagenomes</taxon>
    </lineage>
</organism>
<dbReference type="Pfam" id="PF09365">
    <property type="entry name" value="DUF2461"/>
    <property type="match status" value="1"/>
</dbReference>
<accession>K1SQ12</accession>
<comment type="caution">
    <text evidence="1">The sequence shown here is derived from an EMBL/GenBank/DDBJ whole genome shotgun (WGS) entry which is preliminary data.</text>
</comment>
<dbReference type="PANTHER" id="PTHR36452:SF1">
    <property type="entry name" value="DUF2461 DOMAIN-CONTAINING PROTEIN"/>
    <property type="match status" value="1"/>
</dbReference>
<feature type="non-terminal residue" evidence="1">
    <location>
        <position position="76"/>
    </location>
</feature>
<dbReference type="InterPro" id="IPR012808">
    <property type="entry name" value="CHP02453"/>
</dbReference>
<sequence>MLDGIRQFDPSLGFPDLRKCIYRIARDTRFSVNKEPYKTNMGVVFSPSGTTHGDLSCYYMHVEPGGSFISCGVYMP</sequence>
<proteinExistence type="predicted"/>
<dbReference type="AlphaFoldDB" id="K1SQ12"/>
<dbReference type="PANTHER" id="PTHR36452">
    <property type="entry name" value="CHROMOSOME 12, WHOLE GENOME SHOTGUN SEQUENCE"/>
    <property type="match status" value="1"/>
</dbReference>
<name>K1SQ12_9ZZZZ</name>
<protein>
    <submittedName>
        <fullName evidence="1">Uncharacterized protein</fullName>
    </submittedName>
</protein>
<reference evidence="1" key="1">
    <citation type="journal article" date="2013" name="Environ. Microbiol.">
        <title>Microbiota from the distal guts of lean and obese adolescents exhibit partial functional redundancy besides clear differences in community structure.</title>
        <authorList>
            <person name="Ferrer M."/>
            <person name="Ruiz A."/>
            <person name="Lanza F."/>
            <person name="Haange S.B."/>
            <person name="Oberbach A."/>
            <person name="Till H."/>
            <person name="Bargiela R."/>
            <person name="Campoy C."/>
            <person name="Segura M.T."/>
            <person name="Richter M."/>
            <person name="von Bergen M."/>
            <person name="Seifert J."/>
            <person name="Suarez A."/>
        </authorList>
    </citation>
    <scope>NUCLEOTIDE SEQUENCE</scope>
</reference>
<evidence type="ECO:0000313" key="1">
    <source>
        <dbReference type="EMBL" id="EKC57454.1"/>
    </source>
</evidence>
<dbReference type="EMBL" id="AJWZ01007243">
    <property type="protein sequence ID" value="EKC57454.1"/>
    <property type="molecule type" value="Genomic_DNA"/>
</dbReference>
<gene>
    <name evidence="1" type="ORF">OBE_10523</name>
</gene>